<dbReference type="OrthoDB" id="9799347at2"/>
<evidence type="ECO:0000313" key="4">
    <source>
        <dbReference type="EMBL" id="TCP62770.1"/>
    </source>
</evidence>
<dbReference type="PROSITE" id="PS51352">
    <property type="entry name" value="THIOREDOXIN_2"/>
    <property type="match status" value="1"/>
</dbReference>
<dbReference type="GO" id="GO:0016853">
    <property type="term" value="F:isomerase activity"/>
    <property type="evidence" value="ECO:0007669"/>
    <property type="project" value="UniProtKB-KW"/>
</dbReference>
<feature type="domain" description="Thioredoxin" evidence="3">
    <location>
        <begin position="42"/>
        <end position="184"/>
    </location>
</feature>
<name>A0A4R2RGH5_9RHOB</name>
<gene>
    <name evidence="4" type="ORF">EV663_10130</name>
</gene>
<dbReference type="RefSeq" id="WP_132949748.1">
    <property type="nucleotide sequence ID" value="NZ_SLXU01000001.1"/>
</dbReference>
<dbReference type="PANTHER" id="PTHR42852">
    <property type="entry name" value="THIOL:DISULFIDE INTERCHANGE PROTEIN DSBE"/>
    <property type="match status" value="1"/>
</dbReference>
<evidence type="ECO:0000259" key="3">
    <source>
        <dbReference type="PROSITE" id="PS51352"/>
    </source>
</evidence>
<dbReference type="Proteomes" id="UP000295050">
    <property type="component" value="Unassembled WGS sequence"/>
</dbReference>
<dbReference type="Pfam" id="PF00578">
    <property type="entry name" value="AhpC-TSA"/>
    <property type="match status" value="1"/>
</dbReference>
<proteinExistence type="predicted"/>
<dbReference type="PROSITE" id="PS00194">
    <property type="entry name" value="THIOREDOXIN_1"/>
    <property type="match status" value="1"/>
</dbReference>
<comment type="caution">
    <text evidence="4">The sequence shown here is derived from an EMBL/GenBank/DDBJ whole genome shotgun (WGS) entry which is preliminary data.</text>
</comment>
<keyword evidence="5" id="KW-1185">Reference proteome</keyword>
<dbReference type="Gene3D" id="3.40.30.10">
    <property type="entry name" value="Glutaredoxin"/>
    <property type="match status" value="1"/>
</dbReference>
<keyword evidence="4" id="KW-0413">Isomerase</keyword>
<dbReference type="SUPFAM" id="SSF52833">
    <property type="entry name" value="Thioredoxin-like"/>
    <property type="match status" value="1"/>
</dbReference>
<dbReference type="GO" id="GO:0016209">
    <property type="term" value="F:antioxidant activity"/>
    <property type="evidence" value="ECO:0007669"/>
    <property type="project" value="InterPro"/>
</dbReference>
<feature type="chain" id="PRO_5020406426" evidence="2">
    <location>
        <begin position="23"/>
        <end position="186"/>
    </location>
</feature>
<evidence type="ECO:0000256" key="1">
    <source>
        <dbReference type="ARBA" id="ARBA00023284"/>
    </source>
</evidence>
<dbReference type="InterPro" id="IPR036249">
    <property type="entry name" value="Thioredoxin-like_sf"/>
</dbReference>
<dbReference type="InterPro" id="IPR000866">
    <property type="entry name" value="AhpC/TSA"/>
</dbReference>
<dbReference type="AlphaFoldDB" id="A0A4R2RGH5"/>
<accession>A0A4R2RGH5</accession>
<evidence type="ECO:0000256" key="2">
    <source>
        <dbReference type="SAM" id="SignalP"/>
    </source>
</evidence>
<evidence type="ECO:0000313" key="5">
    <source>
        <dbReference type="Proteomes" id="UP000295050"/>
    </source>
</evidence>
<dbReference type="CDD" id="cd02966">
    <property type="entry name" value="TlpA_like_family"/>
    <property type="match status" value="1"/>
</dbReference>
<dbReference type="GO" id="GO:0015036">
    <property type="term" value="F:disulfide oxidoreductase activity"/>
    <property type="evidence" value="ECO:0007669"/>
    <property type="project" value="UniProtKB-ARBA"/>
</dbReference>
<sequence>MRLVRSIVLYTALCLGANTAHAVDIAALEALREDDMKKLTFHEEAHPVPKAALVDATGATRSLVDYRGKWVVLNFWAPWCPPCRAEMPSLDRLQAQMGGADFAVVTVATGRGNMTQVTRMFDDLGVRDLPRLRDPDSALARQMGVMGLPVTVILDPEGREIARMQGDAEWDSDSAKAIVSALITPR</sequence>
<keyword evidence="1" id="KW-0676">Redox-active center</keyword>
<dbReference type="EMBL" id="SLXU01000001">
    <property type="protein sequence ID" value="TCP62770.1"/>
    <property type="molecule type" value="Genomic_DNA"/>
</dbReference>
<reference evidence="4 5" key="1">
    <citation type="submission" date="2019-03" db="EMBL/GenBank/DDBJ databases">
        <title>Genomic Encyclopedia of Type Strains, Phase IV (KMG-IV): sequencing the most valuable type-strain genomes for metagenomic binning, comparative biology and taxonomic classification.</title>
        <authorList>
            <person name="Goeker M."/>
        </authorList>
    </citation>
    <scope>NUCLEOTIDE SEQUENCE [LARGE SCALE GENOMIC DNA]</scope>
    <source>
        <strain evidence="4 5">DSM 24766</strain>
    </source>
</reference>
<dbReference type="InterPro" id="IPR013766">
    <property type="entry name" value="Thioredoxin_domain"/>
</dbReference>
<dbReference type="InterPro" id="IPR050553">
    <property type="entry name" value="Thioredoxin_ResA/DsbE_sf"/>
</dbReference>
<dbReference type="InterPro" id="IPR017937">
    <property type="entry name" value="Thioredoxin_CS"/>
</dbReference>
<feature type="signal peptide" evidence="2">
    <location>
        <begin position="1"/>
        <end position="22"/>
    </location>
</feature>
<protein>
    <submittedName>
        <fullName evidence="4">Thiol-disulfide isomerase/thioredoxin</fullName>
    </submittedName>
</protein>
<organism evidence="4 5">
    <name type="scientific">Rhodovulum bhavnagarense</name>
    <dbReference type="NCBI Taxonomy" id="992286"/>
    <lineage>
        <taxon>Bacteria</taxon>
        <taxon>Pseudomonadati</taxon>
        <taxon>Pseudomonadota</taxon>
        <taxon>Alphaproteobacteria</taxon>
        <taxon>Rhodobacterales</taxon>
        <taxon>Paracoccaceae</taxon>
        <taxon>Rhodovulum</taxon>
    </lineage>
</organism>
<keyword evidence="2" id="KW-0732">Signal</keyword>
<dbReference type="PANTHER" id="PTHR42852:SF18">
    <property type="entry name" value="CHROMOSOME UNDETERMINED SCAFFOLD_47, WHOLE GENOME SHOTGUN SEQUENCE"/>
    <property type="match status" value="1"/>
</dbReference>